<dbReference type="PRINTS" id="PR00598">
    <property type="entry name" value="HTHMARR"/>
</dbReference>
<keyword evidence="3" id="KW-1185">Reference proteome</keyword>
<dbReference type="GO" id="GO:0003700">
    <property type="term" value="F:DNA-binding transcription factor activity"/>
    <property type="evidence" value="ECO:0007669"/>
    <property type="project" value="InterPro"/>
</dbReference>
<sequence>MPAAPQTPEPIRFSDGDPSIAYNRVWFNLLRIQRSMAPRISRALKGAGIEDPIWYEILLEVEKAGAGGIRMAELESRLFVAQYALSRHVARIEAAGFVRRDGQEEGRRGRTLFITDKGLGLHDSIWPAYVEAIQSELRHRLSTDEAYDLCRVLIRLYP</sequence>
<feature type="domain" description="HTH marR-type" evidence="1">
    <location>
        <begin position="22"/>
        <end position="158"/>
    </location>
</feature>
<dbReference type="InterPro" id="IPR039422">
    <property type="entry name" value="MarR/SlyA-like"/>
</dbReference>
<proteinExistence type="predicted"/>
<dbReference type="Pfam" id="PF12802">
    <property type="entry name" value="MarR_2"/>
    <property type="match status" value="1"/>
</dbReference>
<dbReference type="EMBL" id="CP012661">
    <property type="protein sequence ID" value="AMY70281.1"/>
    <property type="molecule type" value="Genomic_DNA"/>
</dbReference>
<name>A0A159Z4Z9_9RHOB</name>
<evidence type="ECO:0000313" key="2">
    <source>
        <dbReference type="EMBL" id="AMY70281.1"/>
    </source>
</evidence>
<dbReference type="RefSeq" id="WP_066814479.1">
    <property type="nucleotide sequence ID" value="NZ_CP012661.1"/>
</dbReference>
<dbReference type="SUPFAM" id="SSF46785">
    <property type="entry name" value="Winged helix' DNA-binding domain"/>
    <property type="match status" value="1"/>
</dbReference>
<dbReference type="PANTHER" id="PTHR33164:SF104">
    <property type="entry name" value="TRANSCRIPTIONAL REGULATORY PROTEIN"/>
    <property type="match status" value="1"/>
</dbReference>
<dbReference type="PATRIC" id="fig|1335048.3.peg.3166"/>
<organism evidence="2 3">
    <name type="scientific">Frigidibacter mobilis</name>
    <dbReference type="NCBI Taxonomy" id="1335048"/>
    <lineage>
        <taxon>Bacteria</taxon>
        <taxon>Pseudomonadati</taxon>
        <taxon>Pseudomonadota</taxon>
        <taxon>Alphaproteobacteria</taxon>
        <taxon>Rhodobacterales</taxon>
        <taxon>Paracoccaceae</taxon>
        <taxon>Frigidibacter</taxon>
    </lineage>
</organism>
<dbReference type="STRING" id="1335048.AKL17_3048"/>
<protein>
    <submittedName>
        <fullName evidence="2">MarR family transcriptional regulator</fullName>
    </submittedName>
</protein>
<dbReference type="Gene3D" id="1.10.10.10">
    <property type="entry name" value="Winged helix-like DNA-binding domain superfamily/Winged helix DNA-binding domain"/>
    <property type="match status" value="1"/>
</dbReference>
<gene>
    <name evidence="2" type="ORF">AKL17_3048</name>
</gene>
<dbReference type="InterPro" id="IPR036390">
    <property type="entry name" value="WH_DNA-bd_sf"/>
</dbReference>
<dbReference type="PANTHER" id="PTHR33164">
    <property type="entry name" value="TRANSCRIPTIONAL REGULATOR, MARR FAMILY"/>
    <property type="match status" value="1"/>
</dbReference>
<dbReference type="Proteomes" id="UP000076128">
    <property type="component" value="Chromosome"/>
</dbReference>
<dbReference type="InterPro" id="IPR036388">
    <property type="entry name" value="WH-like_DNA-bd_sf"/>
</dbReference>
<dbReference type="AlphaFoldDB" id="A0A159Z4Z9"/>
<accession>A0A159Z4Z9</accession>
<dbReference type="KEGG" id="daa:AKL17_3048"/>
<reference evidence="2 3" key="1">
    <citation type="submission" date="2015-09" db="EMBL/GenBank/DDBJ databases">
        <title>Complete genome sequence of Defluviimonas alba cai42t isolated from an oilfield in Xinjiang.</title>
        <authorList>
            <person name="Geng S."/>
            <person name="Pan X."/>
            <person name="Wu X."/>
        </authorList>
    </citation>
    <scope>NUCLEOTIDE SEQUENCE [LARGE SCALE GENOMIC DNA]</scope>
    <source>
        <strain evidence="3">cai42</strain>
    </source>
</reference>
<dbReference type="InterPro" id="IPR000835">
    <property type="entry name" value="HTH_MarR-typ"/>
</dbReference>
<evidence type="ECO:0000313" key="3">
    <source>
        <dbReference type="Proteomes" id="UP000076128"/>
    </source>
</evidence>
<dbReference type="SMART" id="SM00347">
    <property type="entry name" value="HTH_MARR"/>
    <property type="match status" value="1"/>
</dbReference>
<dbReference type="PROSITE" id="PS50995">
    <property type="entry name" value="HTH_MARR_2"/>
    <property type="match status" value="1"/>
</dbReference>
<evidence type="ECO:0000259" key="1">
    <source>
        <dbReference type="PROSITE" id="PS50995"/>
    </source>
</evidence>
<dbReference type="GO" id="GO:0006950">
    <property type="term" value="P:response to stress"/>
    <property type="evidence" value="ECO:0007669"/>
    <property type="project" value="TreeGrafter"/>
</dbReference>